<dbReference type="InterPro" id="IPR036291">
    <property type="entry name" value="NAD(P)-bd_dom_sf"/>
</dbReference>
<evidence type="ECO:0000256" key="4">
    <source>
        <dbReference type="ARBA" id="ARBA00023002"/>
    </source>
</evidence>
<feature type="binding site" evidence="9">
    <location>
        <begin position="254"/>
        <end position="258"/>
    </location>
    <ligand>
        <name>substrate</name>
    </ligand>
</feature>
<dbReference type="GO" id="GO:0003979">
    <property type="term" value="F:UDP-glucose 6-dehydrogenase activity"/>
    <property type="evidence" value="ECO:0007669"/>
    <property type="project" value="UniProtKB-EC"/>
</dbReference>
<evidence type="ECO:0000256" key="10">
    <source>
        <dbReference type="PIRSR" id="PIRSR500134-3"/>
    </source>
</evidence>
<feature type="binding site" evidence="10">
    <location>
        <position position="120"/>
    </location>
    <ligand>
        <name>NAD(+)</name>
        <dbReference type="ChEBI" id="CHEBI:57540"/>
    </ligand>
</feature>
<name>A0A369ATW5_9FIRM</name>
<keyword evidence="5 7" id="KW-0520">NAD</keyword>
<comment type="caution">
    <text evidence="12">The sequence shown here is derived from an EMBL/GenBank/DDBJ whole genome shotgun (WGS) entry which is preliminary data.</text>
</comment>
<dbReference type="EMBL" id="QPJT01000021">
    <property type="protein sequence ID" value="RCX12525.1"/>
    <property type="molecule type" value="Genomic_DNA"/>
</dbReference>
<keyword evidence="13" id="KW-1185">Reference proteome</keyword>
<evidence type="ECO:0000256" key="3">
    <source>
        <dbReference type="ARBA" id="ARBA00012954"/>
    </source>
</evidence>
<dbReference type="PIRSF" id="PIRSF000124">
    <property type="entry name" value="UDPglc_GDPman_dh"/>
    <property type="match status" value="1"/>
</dbReference>
<comment type="catalytic activity">
    <reaction evidence="6 7">
        <text>UDP-alpha-D-glucose + 2 NAD(+) + H2O = UDP-alpha-D-glucuronate + 2 NADH + 3 H(+)</text>
        <dbReference type="Rhea" id="RHEA:23596"/>
        <dbReference type="ChEBI" id="CHEBI:15377"/>
        <dbReference type="ChEBI" id="CHEBI:15378"/>
        <dbReference type="ChEBI" id="CHEBI:57540"/>
        <dbReference type="ChEBI" id="CHEBI:57945"/>
        <dbReference type="ChEBI" id="CHEBI:58052"/>
        <dbReference type="ChEBI" id="CHEBI:58885"/>
        <dbReference type="EC" id="1.1.1.22"/>
    </reaction>
</comment>
<keyword evidence="4 7" id="KW-0560">Oxidoreductase</keyword>
<feature type="binding site" evidence="10">
    <location>
        <position position="85"/>
    </location>
    <ligand>
        <name>NAD(+)</name>
        <dbReference type="ChEBI" id="CHEBI:57540"/>
    </ligand>
</feature>
<organism evidence="12 13">
    <name type="scientific">Anaerobacterium chartisolvens</name>
    <dbReference type="NCBI Taxonomy" id="1297424"/>
    <lineage>
        <taxon>Bacteria</taxon>
        <taxon>Bacillati</taxon>
        <taxon>Bacillota</taxon>
        <taxon>Clostridia</taxon>
        <taxon>Eubacteriales</taxon>
        <taxon>Oscillospiraceae</taxon>
        <taxon>Anaerobacterium</taxon>
    </lineage>
</organism>
<evidence type="ECO:0000259" key="11">
    <source>
        <dbReference type="SMART" id="SM00984"/>
    </source>
</evidence>
<dbReference type="SMART" id="SM00984">
    <property type="entry name" value="UDPG_MGDP_dh_C"/>
    <property type="match status" value="1"/>
</dbReference>
<dbReference type="SUPFAM" id="SSF52413">
    <property type="entry name" value="UDP-glucose/GDP-mannose dehydrogenase C-terminal domain"/>
    <property type="match status" value="1"/>
</dbReference>
<accession>A0A369ATW5</accession>
<evidence type="ECO:0000256" key="9">
    <source>
        <dbReference type="PIRSR" id="PIRSR500134-2"/>
    </source>
</evidence>
<evidence type="ECO:0000256" key="8">
    <source>
        <dbReference type="PIRSR" id="PIRSR500134-1"/>
    </source>
</evidence>
<feature type="binding site" evidence="9">
    <location>
        <position position="209"/>
    </location>
    <ligand>
        <name>substrate</name>
    </ligand>
</feature>
<dbReference type="PANTHER" id="PTHR43750">
    <property type="entry name" value="UDP-GLUCOSE 6-DEHYDROGENASE TUAD"/>
    <property type="match status" value="1"/>
</dbReference>
<dbReference type="PANTHER" id="PTHR43750:SF3">
    <property type="entry name" value="UDP-GLUCOSE 6-DEHYDROGENASE TUAD"/>
    <property type="match status" value="1"/>
</dbReference>
<dbReference type="Pfam" id="PF03721">
    <property type="entry name" value="UDPG_MGDP_dh_N"/>
    <property type="match status" value="1"/>
</dbReference>
<feature type="binding site" evidence="10">
    <location>
        <position position="268"/>
    </location>
    <ligand>
        <name>NAD(+)</name>
        <dbReference type="ChEBI" id="CHEBI:57540"/>
    </ligand>
</feature>
<feature type="binding site" evidence="10">
    <location>
        <position position="35"/>
    </location>
    <ligand>
        <name>NAD(+)</name>
        <dbReference type="ChEBI" id="CHEBI:57540"/>
    </ligand>
</feature>
<dbReference type="AlphaFoldDB" id="A0A369ATW5"/>
<dbReference type="SUPFAM" id="SSF51735">
    <property type="entry name" value="NAD(P)-binding Rossmann-fold domains"/>
    <property type="match status" value="1"/>
</dbReference>
<feature type="binding site" evidence="10">
    <location>
        <position position="30"/>
    </location>
    <ligand>
        <name>NAD(+)</name>
        <dbReference type="ChEBI" id="CHEBI:57540"/>
    </ligand>
</feature>
<dbReference type="GO" id="GO:0000271">
    <property type="term" value="P:polysaccharide biosynthetic process"/>
    <property type="evidence" value="ECO:0007669"/>
    <property type="project" value="InterPro"/>
</dbReference>
<evidence type="ECO:0000313" key="13">
    <source>
        <dbReference type="Proteomes" id="UP000253034"/>
    </source>
</evidence>
<dbReference type="InterPro" id="IPR001732">
    <property type="entry name" value="UDP-Glc/GDP-Man_DH_N"/>
</dbReference>
<feature type="active site" description="Nucleophile" evidence="8">
    <location>
        <position position="265"/>
    </location>
</feature>
<dbReference type="PIRSF" id="PIRSF500134">
    <property type="entry name" value="UDPglc_DH_bac"/>
    <property type="match status" value="1"/>
</dbReference>
<dbReference type="Gene3D" id="1.20.5.100">
    <property type="entry name" value="Cytochrome c1, transmembrane anchor, C-terminal"/>
    <property type="match status" value="1"/>
</dbReference>
<evidence type="ECO:0000256" key="7">
    <source>
        <dbReference type="PIRNR" id="PIRNR000124"/>
    </source>
</evidence>
<evidence type="ECO:0000256" key="6">
    <source>
        <dbReference type="ARBA" id="ARBA00047473"/>
    </source>
</evidence>
<evidence type="ECO:0000256" key="1">
    <source>
        <dbReference type="ARBA" id="ARBA00004701"/>
    </source>
</evidence>
<dbReference type="Pfam" id="PF03720">
    <property type="entry name" value="UDPG_MGDP_dh_C"/>
    <property type="match status" value="1"/>
</dbReference>
<dbReference type="EC" id="1.1.1.22" evidence="3 7"/>
<feature type="domain" description="UDP-glucose/GDP-mannose dehydrogenase C-terminal" evidence="11">
    <location>
        <begin position="318"/>
        <end position="421"/>
    </location>
</feature>
<evidence type="ECO:0000256" key="5">
    <source>
        <dbReference type="ARBA" id="ARBA00023027"/>
    </source>
</evidence>
<dbReference type="InterPro" id="IPR036220">
    <property type="entry name" value="UDP-Glc/GDP-Man_DH_C_sf"/>
</dbReference>
<sequence>MNISIVGTGYVGLVTGTCFSELGANVVCMDTDEVKISKLKKGIIPIYEPGLTELVERNYPGRLRFTSLISDAVAHGDIIFISVDTPTLADNTSDLTNIYNAVRDIALCMTGYKVIVNKSTSPVGTGQSIKREIQSILKMQGKPFDFDMVSNPEFLREGNAVVDFMCPDRIVIGAESIKALEIIEELYARQAALGIPLVSTDIETAEMVKYASNAFLAAKISLMNEIANLCELCGSDAGIVSEAVGLDKRIGRHFLNPGPGFGGSCFPKDLRAMLGIAKDNGYTPKIIKSIIDVNEEQKVLMFRKIKKTVGRLKGKTVTVLGLSFKPGTDDIRESPSIAIIRKLLDGGAKVKVYDPQAMKNTQSQNPDLNVQYCQNTFSASIKTDCIVLATEWDQFVCLDFDHLKKLVRTPVFVDLRNVYNSDDVKKYGFSYTGVGRS</sequence>
<evidence type="ECO:0000256" key="2">
    <source>
        <dbReference type="ARBA" id="ARBA00006601"/>
    </source>
</evidence>
<dbReference type="InterPro" id="IPR008927">
    <property type="entry name" value="6-PGluconate_DH-like_C_sf"/>
</dbReference>
<feature type="binding site" evidence="9">
    <location>
        <position position="325"/>
    </location>
    <ligand>
        <name>substrate</name>
    </ligand>
</feature>
<dbReference type="SUPFAM" id="SSF48179">
    <property type="entry name" value="6-phosphogluconate dehydrogenase C-terminal domain-like"/>
    <property type="match status" value="1"/>
</dbReference>
<dbReference type="InterPro" id="IPR017476">
    <property type="entry name" value="UDP-Glc/GDP-Man"/>
</dbReference>
<dbReference type="GO" id="GO:0006065">
    <property type="term" value="P:UDP-glucuronate biosynthetic process"/>
    <property type="evidence" value="ECO:0007669"/>
    <property type="project" value="UniProtKB-UniPathway"/>
</dbReference>
<feature type="binding site" evidence="9">
    <location>
        <position position="262"/>
    </location>
    <ligand>
        <name>substrate</name>
    </ligand>
</feature>
<feature type="binding site" evidence="10">
    <location>
        <position position="332"/>
    </location>
    <ligand>
        <name>NAD(+)</name>
        <dbReference type="ChEBI" id="CHEBI:57540"/>
    </ligand>
</feature>
<dbReference type="InterPro" id="IPR014027">
    <property type="entry name" value="UDP-Glc/GDP-Man_DH_C"/>
</dbReference>
<dbReference type="Pfam" id="PF00984">
    <property type="entry name" value="UDPG_MGDP_dh"/>
    <property type="match status" value="1"/>
</dbReference>
<dbReference type="UniPathway" id="UPA00038">
    <property type="reaction ID" value="UER00491"/>
</dbReference>
<protein>
    <recommendedName>
        <fullName evidence="3 7">UDP-glucose 6-dehydrogenase</fullName>
        <ecNumber evidence="3 7">1.1.1.22</ecNumber>
    </recommendedName>
</protein>
<evidence type="ECO:0000313" key="12">
    <source>
        <dbReference type="EMBL" id="RCX12525.1"/>
    </source>
</evidence>
<feature type="binding site" evidence="10">
    <location>
        <position position="157"/>
    </location>
    <ligand>
        <name>NAD(+)</name>
        <dbReference type="ChEBI" id="CHEBI:57540"/>
    </ligand>
</feature>
<dbReference type="Gene3D" id="3.40.50.720">
    <property type="entry name" value="NAD(P)-binding Rossmann-like Domain"/>
    <property type="match status" value="2"/>
</dbReference>
<dbReference type="InterPro" id="IPR028357">
    <property type="entry name" value="UDPglc_DH_bac"/>
</dbReference>
<dbReference type="RefSeq" id="WP_114298893.1">
    <property type="nucleotide sequence ID" value="NZ_QPJT01000021.1"/>
</dbReference>
<comment type="pathway">
    <text evidence="1">Nucleotide-sugar biosynthesis; UDP-alpha-D-glucuronate biosynthesis; UDP-alpha-D-glucuronate from UDP-alpha-D-glucose: step 1/1.</text>
</comment>
<dbReference type="NCBIfam" id="TIGR03026">
    <property type="entry name" value="NDP-sugDHase"/>
    <property type="match status" value="1"/>
</dbReference>
<feature type="binding site" evidence="9">
    <location>
        <begin position="154"/>
        <end position="157"/>
    </location>
    <ligand>
        <name>substrate</name>
    </ligand>
</feature>
<dbReference type="GO" id="GO:0051287">
    <property type="term" value="F:NAD binding"/>
    <property type="evidence" value="ECO:0007669"/>
    <property type="project" value="InterPro"/>
</dbReference>
<gene>
    <name evidence="12" type="ORF">DFR58_12129</name>
</gene>
<dbReference type="Proteomes" id="UP000253034">
    <property type="component" value="Unassembled WGS sequence"/>
</dbReference>
<comment type="similarity">
    <text evidence="2 7">Belongs to the UDP-glucose/GDP-mannose dehydrogenase family.</text>
</comment>
<reference evidence="12 13" key="1">
    <citation type="submission" date="2018-07" db="EMBL/GenBank/DDBJ databases">
        <title>Genomic Encyclopedia of Type Strains, Phase IV (KMG-IV): sequencing the most valuable type-strain genomes for metagenomic binning, comparative biology and taxonomic classification.</title>
        <authorList>
            <person name="Goeker M."/>
        </authorList>
    </citation>
    <scope>NUCLEOTIDE SEQUENCE [LARGE SCALE GENOMIC DNA]</scope>
    <source>
        <strain evidence="12 13">DSM 27016</strain>
    </source>
</reference>
<dbReference type="InterPro" id="IPR014026">
    <property type="entry name" value="UDP-Glc/GDP-Man_DH_dimer"/>
</dbReference>
<dbReference type="OrthoDB" id="9803238at2"/>
<proteinExistence type="inferred from homology"/>